<dbReference type="GO" id="GO:0008654">
    <property type="term" value="P:phospholipid biosynthetic process"/>
    <property type="evidence" value="ECO:0007669"/>
    <property type="project" value="UniProtKB-KW"/>
</dbReference>
<dbReference type="PROSITE" id="PS50146">
    <property type="entry name" value="DAGK"/>
    <property type="match status" value="1"/>
</dbReference>
<dbReference type="OrthoDB" id="9815110at2"/>
<dbReference type="RefSeq" id="WP_062950648.1">
    <property type="nucleotide sequence ID" value="NZ_LPVY01000006.1"/>
</dbReference>
<dbReference type="NCBIfam" id="TIGR00147">
    <property type="entry name" value="YegS/Rv2252/BmrU family lipid kinase"/>
    <property type="match status" value="1"/>
</dbReference>
<evidence type="ECO:0000313" key="14">
    <source>
        <dbReference type="Proteomes" id="UP000076335"/>
    </source>
</evidence>
<evidence type="ECO:0000256" key="1">
    <source>
        <dbReference type="ARBA" id="ARBA00001946"/>
    </source>
</evidence>
<proteinExistence type="predicted"/>
<evidence type="ECO:0000256" key="7">
    <source>
        <dbReference type="ARBA" id="ARBA00022840"/>
    </source>
</evidence>
<feature type="domain" description="DAGKc" evidence="12">
    <location>
        <begin position="1"/>
        <end position="131"/>
    </location>
</feature>
<dbReference type="InterPro" id="IPR017438">
    <property type="entry name" value="ATP-NAD_kinase_N"/>
</dbReference>
<dbReference type="InterPro" id="IPR001206">
    <property type="entry name" value="Diacylglycerol_kinase_cat_dom"/>
</dbReference>
<evidence type="ECO:0000256" key="5">
    <source>
        <dbReference type="ARBA" id="ARBA00022741"/>
    </source>
</evidence>
<dbReference type="GO" id="GO:0046872">
    <property type="term" value="F:metal ion binding"/>
    <property type="evidence" value="ECO:0007669"/>
    <property type="project" value="UniProtKB-KW"/>
</dbReference>
<dbReference type="Gene3D" id="3.40.50.10330">
    <property type="entry name" value="Probable inorganic polyphosphate/atp-NAD kinase, domain 1"/>
    <property type="match status" value="1"/>
</dbReference>
<evidence type="ECO:0000256" key="11">
    <source>
        <dbReference type="ARBA" id="ARBA00023264"/>
    </source>
</evidence>
<reference evidence="13 14" key="1">
    <citation type="submission" date="2015-12" db="EMBL/GenBank/DDBJ databases">
        <title>Genome sequence of Thalassospira lucentensis MCCC 1A02072.</title>
        <authorList>
            <person name="Lu L."/>
            <person name="Lai Q."/>
            <person name="Shao Z."/>
            <person name="Qian P."/>
        </authorList>
    </citation>
    <scope>NUCLEOTIDE SEQUENCE [LARGE SCALE GENOMIC DNA]</scope>
    <source>
        <strain evidence="13 14">MCCC 1A02072</strain>
    </source>
</reference>
<organism evidence="13 14">
    <name type="scientific">Thalassospira lucentensis</name>
    <dbReference type="NCBI Taxonomy" id="168935"/>
    <lineage>
        <taxon>Bacteria</taxon>
        <taxon>Pseudomonadati</taxon>
        <taxon>Pseudomonadota</taxon>
        <taxon>Alphaproteobacteria</taxon>
        <taxon>Rhodospirillales</taxon>
        <taxon>Thalassospiraceae</taxon>
        <taxon>Thalassospira</taxon>
    </lineage>
</organism>
<dbReference type="InterPro" id="IPR005218">
    <property type="entry name" value="Diacylglycerol/lipid_kinase"/>
</dbReference>
<dbReference type="Gene3D" id="2.60.200.40">
    <property type="match status" value="1"/>
</dbReference>
<evidence type="ECO:0000256" key="8">
    <source>
        <dbReference type="ARBA" id="ARBA00022842"/>
    </source>
</evidence>
<dbReference type="PANTHER" id="PTHR12358">
    <property type="entry name" value="SPHINGOSINE KINASE"/>
    <property type="match status" value="1"/>
</dbReference>
<dbReference type="InterPro" id="IPR050187">
    <property type="entry name" value="Lipid_Phosphate_FormReg"/>
</dbReference>
<dbReference type="PANTHER" id="PTHR12358:SF106">
    <property type="entry name" value="LIPID KINASE YEGS"/>
    <property type="match status" value="1"/>
</dbReference>
<keyword evidence="2" id="KW-0444">Lipid biosynthesis</keyword>
<keyword evidence="4" id="KW-0479">Metal-binding</keyword>
<evidence type="ECO:0000313" key="13">
    <source>
        <dbReference type="EMBL" id="KZB66348.1"/>
    </source>
</evidence>
<dbReference type="Pfam" id="PF00781">
    <property type="entry name" value="DAGK_cat"/>
    <property type="match status" value="1"/>
</dbReference>
<dbReference type="AlphaFoldDB" id="A0A154L7F2"/>
<evidence type="ECO:0000256" key="4">
    <source>
        <dbReference type="ARBA" id="ARBA00022723"/>
    </source>
</evidence>
<keyword evidence="6 13" id="KW-0418">Kinase</keyword>
<comment type="cofactor">
    <cofactor evidence="1">
        <name>Mg(2+)</name>
        <dbReference type="ChEBI" id="CHEBI:18420"/>
    </cofactor>
</comment>
<protein>
    <submittedName>
        <fullName evidence="13">Diacylglycerol kinase</fullName>
    </submittedName>
</protein>
<evidence type="ECO:0000256" key="6">
    <source>
        <dbReference type="ARBA" id="ARBA00022777"/>
    </source>
</evidence>
<sequence length="320" mass="34395">MTHDGVTVIFNPRAGGNKQRFLSSILQKAGIKVELLQTTHPGHARELARKVRAHQRLFVAGGDGSLNEALNGLLDAQIEGHEVPPLGIIPLGTANVLAVEVGLEIHAQAIADYINNPAQVWVRPGLVNGRAFFLMVGMGADADTVANVSLKLKRLIGKGAYVIEGLRNIIFPHHRDFEVNIGREQYRVAGVVATHAKHYGGAFVISPDAKLTDNSLDVVLMPGSGFMALARYGIALTLNRLHAQTDVSVVQTERLTITSHCGPAPLQIDGESAGKLPCEISLSPYPVRVMVPQAYADQCNGRQNENRDAPNTPLLQIAAD</sequence>
<dbReference type="Pfam" id="PF19279">
    <property type="entry name" value="YegS_C"/>
    <property type="match status" value="1"/>
</dbReference>
<evidence type="ECO:0000256" key="10">
    <source>
        <dbReference type="ARBA" id="ARBA00023209"/>
    </source>
</evidence>
<keyword evidence="7" id="KW-0067">ATP-binding</keyword>
<keyword evidence="8" id="KW-0460">Magnesium</keyword>
<dbReference type="InterPro" id="IPR045540">
    <property type="entry name" value="YegS/DAGK_C"/>
</dbReference>
<keyword evidence="11" id="KW-1208">Phospholipid metabolism</keyword>
<evidence type="ECO:0000256" key="2">
    <source>
        <dbReference type="ARBA" id="ARBA00022516"/>
    </source>
</evidence>
<keyword evidence="5" id="KW-0547">Nucleotide-binding</keyword>
<gene>
    <name evidence="13" type="ORF">AUP42_16010</name>
</gene>
<dbReference type="EMBL" id="LPVY01000006">
    <property type="protein sequence ID" value="KZB66348.1"/>
    <property type="molecule type" value="Genomic_DNA"/>
</dbReference>
<evidence type="ECO:0000256" key="9">
    <source>
        <dbReference type="ARBA" id="ARBA00023098"/>
    </source>
</evidence>
<accession>A0A154L7F2</accession>
<dbReference type="Proteomes" id="UP000076335">
    <property type="component" value="Unassembled WGS sequence"/>
</dbReference>
<dbReference type="SUPFAM" id="SSF111331">
    <property type="entry name" value="NAD kinase/diacylglycerol kinase-like"/>
    <property type="match status" value="1"/>
</dbReference>
<dbReference type="GO" id="GO:0005886">
    <property type="term" value="C:plasma membrane"/>
    <property type="evidence" value="ECO:0007669"/>
    <property type="project" value="TreeGrafter"/>
</dbReference>
<keyword evidence="10" id="KW-0594">Phospholipid biosynthesis</keyword>
<dbReference type="InterPro" id="IPR016064">
    <property type="entry name" value="NAD/diacylglycerol_kinase_sf"/>
</dbReference>
<dbReference type="SMART" id="SM00046">
    <property type="entry name" value="DAGKc"/>
    <property type="match status" value="1"/>
</dbReference>
<dbReference type="GO" id="GO:0016301">
    <property type="term" value="F:kinase activity"/>
    <property type="evidence" value="ECO:0007669"/>
    <property type="project" value="UniProtKB-KW"/>
</dbReference>
<keyword evidence="3" id="KW-0808">Transferase</keyword>
<comment type="caution">
    <text evidence="13">The sequence shown here is derived from an EMBL/GenBank/DDBJ whole genome shotgun (WGS) entry which is preliminary data.</text>
</comment>
<evidence type="ECO:0000256" key="3">
    <source>
        <dbReference type="ARBA" id="ARBA00022679"/>
    </source>
</evidence>
<dbReference type="GO" id="GO:0005524">
    <property type="term" value="F:ATP binding"/>
    <property type="evidence" value="ECO:0007669"/>
    <property type="project" value="UniProtKB-KW"/>
</dbReference>
<name>A0A154L7F2_9PROT</name>
<keyword evidence="9" id="KW-0443">Lipid metabolism</keyword>
<evidence type="ECO:0000259" key="12">
    <source>
        <dbReference type="PROSITE" id="PS50146"/>
    </source>
</evidence>